<dbReference type="EMBL" id="LAZR01000755">
    <property type="protein sequence ID" value="KKN58602.1"/>
    <property type="molecule type" value="Genomic_DNA"/>
</dbReference>
<dbReference type="AlphaFoldDB" id="A0A0F9S8J8"/>
<comment type="caution">
    <text evidence="1">The sequence shown here is derived from an EMBL/GenBank/DDBJ whole genome shotgun (WGS) entry which is preliminary data.</text>
</comment>
<gene>
    <name evidence="1" type="ORF">LCGC14_0550670</name>
</gene>
<proteinExistence type="predicted"/>
<reference evidence="1" key="1">
    <citation type="journal article" date="2015" name="Nature">
        <title>Complex archaea that bridge the gap between prokaryotes and eukaryotes.</title>
        <authorList>
            <person name="Spang A."/>
            <person name="Saw J.H."/>
            <person name="Jorgensen S.L."/>
            <person name="Zaremba-Niedzwiedzka K."/>
            <person name="Martijn J."/>
            <person name="Lind A.E."/>
            <person name="van Eijk R."/>
            <person name="Schleper C."/>
            <person name="Guy L."/>
            <person name="Ettema T.J."/>
        </authorList>
    </citation>
    <scope>NUCLEOTIDE SEQUENCE</scope>
</reference>
<evidence type="ECO:0000313" key="1">
    <source>
        <dbReference type="EMBL" id="KKN58602.1"/>
    </source>
</evidence>
<protein>
    <submittedName>
        <fullName evidence="1">Uncharacterized protein</fullName>
    </submittedName>
</protein>
<name>A0A0F9S8J8_9ZZZZ</name>
<organism evidence="1">
    <name type="scientific">marine sediment metagenome</name>
    <dbReference type="NCBI Taxonomy" id="412755"/>
    <lineage>
        <taxon>unclassified sequences</taxon>
        <taxon>metagenomes</taxon>
        <taxon>ecological metagenomes</taxon>
    </lineage>
</organism>
<accession>A0A0F9S8J8</accession>
<sequence length="93" mass="10214">MSEDNENDPKVHYICQTYVEKKSGGDGRVSLSIDKQIKYSSSHEAQLRAEREHRSESCVGADAYSVVEDPNSGEVGEPSFIVRLGSVPEVDPS</sequence>